<name>A0A381AYZ9_AFIFE</name>
<evidence type="ECO:0000313" key="1">
    <source>
        <dbReference type="EMBL" id="SUW28215.1"/>
    </source>
</evidence>
<sequence length="119" mass="13018">MADNKKNTRGASANVVQMDKAAREIERQRKFRADPPPLTPRGLNKVLAGQWTRGLDGMPTDQGCECPVEPIGFEGGNFYFIDSRGQFRSMTADKVNQSGIQDLFAGRAELSEMDAPALG</sequence>
<dbReference type="Proteomes" id="UP000254343">
    <property type="component" value="Unassembled WGS sequence"/>
</dbReference>
<dbReference type="EMBL" id="UIGB01000003">
    <property type="protein sequence ID" value="SUW28215.1"/>
    <property type="molecule type" value="Genomic_DNA"/>
</dbReference>
<protein>
    <submittedName>
        <fullName evidence="1">Uncharacterized protein</fullName>
    </submittedName>
</protein>
<reference evidence="1 2" key="1">
    <citation type="submission" date="2018-06" db="EMBL/GenBank/DDBJ databases">
        <authorList>
            <consortium name="Pathogen Informatics"/>
            <person name="Doyle S."/>
        </authorList>
    </citation>
    <scope>NUCLEOTIDE SEQUENCE [LARGE SCALE GENOMIC DNA]</scope>
    <source>
        <strain evidence="1 2">NCTC12722</strain>
    </source>
</reference>
<proteinExistence type="predicted"/>
<gene>
    <name evidence="1" type="ORF">NCTC12722_04113</name>
</gene>
<accession>A0A381AYZ9</accession>
<dbReference type="AlphaFoldDB" id="A0A381AYZ9"/>
<evidence type="ECO:0000313" key="2">
    <source>
        <dbReference type="Proteomes" id="UP000254343"/>
    </source>
</evidence>
<organism evidence="1 2">
    <name type="scientific">Afipia felis</name>
    <name type="common">Cat scratch disease bacillus</name>
    <dbReference type="NCBI Taxonomy" id="1035"/>
    <lineage>
        <taxon>Bacteria</taxon>
        <taxon>Pseudomonadati</taxon>
        <taxon>Pseudomonadota</taxon>
        <taxon>Alphaproteobacteria</taxon>
        <taxon>Hyphomicrobiales</taxon>
        <taxon>Nitrobacteraceae</taxon>
        <taxon>Afipia</taxon>
    </lineage>
</organism>